<dbReference type="Pfam" id="PF00528">
    <property type="entry name" value="BPD_transp_1"/>
    <property type="match status" value="1"/>
</dbReference>
<feature type="domain" description="ABC transmembrane type-1" evidence="7">
    <location>
        <begin position="214"/>
        <end position="430"/>
    </location>
</feature>
<evidence type="ECO:0000256" key="1">
    <source>
        <dbReference type="ARBA" id="ARBA00004651"/>
    </source>
</evidence>
<keyword evidence="9" id="KW-1185">Reference proteome</keyword>
<dbReference type="PANTHER" id="PTHR42727">
    <property type="entry name" value="PHOSPHATE TRANSPORT SYSTEM PERMEASE PROTEIN"/>
    <property type="match status" value="1"/>
</dbReference>
<comment type="caution">
    <text evidence="8">The sequence shown here is derived from an EMBL/GenBank/DDBJ whole genome shotgun (WGS) entry which is preliminary data.</text>
</comment>
<dbReference type="GO" id="GO:0005886">
    <property type="term" value="C:plasma membrane"/>
    <property type="evidence" value="ECO:0007669"/>
    <property type="project" value="UniProtKB-SubCell"/>
</dbReference>
<dbReference type="InterPro" id="IPR000515">
    <property type="entry name" value="MetI-like"/>
</dbReference>
<dbReference type="InterPro" id="IPR022182">
    <property type="entry name" value="PstC_N"/>
</dbReference>
<dbReference type="AlphaFoldDB" id="A0A109BMY1"/>
<dbReference type="PROSITE" id="PS50928">
    <property type="entry name" value="ABC_TM1"/>
    <property type="match status" value="1"/>
</dbReference>
<feature type="transmembrane region" description="Helical" evidence="5">
    <location>
        <begin position="213"/>
        <end position="237"/>
    </location>
</feature>
<feature type="transmembrane region" description="Helical" evidence="5">
    <location>
        <begin position="342"/>
        <end position="363"/>
    </location>
</feature>
<evidence type="ECO:0000313" key="9">
    <source>
        <dbReference type="Proteomes" id="UP000059074"/>
    </source>
</evidence>
<dbReference type="GO" id="GO:0006817">
    <property type="term" value="P:phosphate ion transport"/>
    <property type="evidence" value="ECO:0007669"/>
    <property type="project" value="UniProtKB-KW"/>
</dbReference>
<comment type="subcellular location">
    <subcellularLocation>
        <location evidence="6">Cell inner membrane</location>
        <topology evidence="6">Multi-pass membrane protein</topology>
    </subcellularLocation>
    <subcellularLocation>
        <location evidence="1 5">Cell membrane</location>
        <topology evidence="1 5">Multi-pass membrane protein</topology>
    </subcellularLocation>
</comment>
<proteinExistence type="inferred from homology"/>
<keyword evidence="6" id="KW-0997">Cell inner membrane</keyword>
<comment type="similarity">
    <text evidence="6">Belongs to the binding-protein-dependent transport system permease family. CysTW subfamily.</text>
</comment>
<keyword evidence="6" id="KW-1003">Cell membrane</keyword>
<dbReference type="GO" id="GO:0005315">
    <property type="term" value="F:phosphate transmembrane transporter activity"/>
    <property type="evidence" value="ECO:0007669"/>
    <property type="project" value="InterPro"/>
</dbReference>
<protein>
    <recommendedName>
        <fullName evidence="6">Phosphate transport system permease protein</fullName>
    </recommendedName>
</protein>
<comment type="function">
    <text evidence="6">Part of the binding-protein-dependent transport system for phosphate; probably responsible for the translocation of the substrate across the membrane.</text>
</comment>
<keyword evidence="3 5" id="KW-1133">Transmembrane helix</keyword>
<evidence type="ECO:0000313" key="8">
    <source>
        <dbReference type="EMBL" id="KWT70907.1"/>
    </source>
</evidence>
<gene>
    <name evidence="8" type="ORF">APY04_0569</name>
</gene>
<evidence type="ECO:0000256" key="5">
    <source>
        <dbReference type="RuleBase" id="RU363032"/>
    </source>
</evidence>
<evidence type="ECO:0000256" key="3">
    <source>
        <dbReference type="ARBA" id="ARBA00022989"/>
    </source>
</evidence>
<dbReference type="InterPro" id="IPR035906">
    <property type="entry name" value="MetI-like_sf"/>
</dbReference>
<feature type="transmembrane region" description="Helical" evidence="5">
    <location>
        <begin position="289"/>
        <end position="309"/>
    </location>
</feature>
<evidence type="ECO:0000259" key="7">
    <source>
        <dbReference type="PROSITE" id="PS50928"/>
    </source>
</evidence>
<sequence>MLPALIVLGIWSAAEAPIIRGVVSAGLPENVKALTPAEQSLIVGRINSVARGLPRLTPEEFETVRKVRYGFTTPAEAQRVLQERGTVLGSAPEPYVIAAAYEQVELLQRSRTMLTVLIAALALGGFAYANWRMSPTLRARNTVEAMVLTGLFLASTVAILTTVGIVFSMLFEAIHFFQSVSPLSFFFGTTWDPRFSAAGSGSNTSGQFGLIPLLWGTLYISIVALLVAVPVGLFSAIYMSEYASRSIRTIAKPLLEILAGIPTIVYGLFALITFGPFLRDMGAHIGFEISATSVLTAGLIMGVMLIPFVSSLSDDIINAVPQSLREGSYGLGATQSETIRRVVLPAALPGIVGAILLAASRAIGETMIVVMAAGIAANLTLNPFEPVTTITVKIVSQLTGDLEFNSPQTLVAFALGLTLFVFTLCLNIYALYIVRKYREQYE</sequence>
<keyword evidence="4 5" id="KW-0472">Membrane</keyword>
<keyword evidence="2 5" id="KW-0812">Transmembrane</keyword>
<dbReference type="Proteomes" id="UP000059074">
    <property type="component" value="Unassembled WGS sequence"/>
</dbReference>
<evidence type="ECO:0000256" key="6">
    <source>
        <dbReference type="RuleBase" id="RU363054"/>
    </source>
</evidence>
<dbReference type="Pfam" id="PF12501">
    <property type="entry name" value="DUF3708"/>
    <property type="match status" value="1"/>
</dbReference>
<dbReference type="SUPFAM" id="SSF161098">
    <property type="entry name" value="MetI-like"/>
    <property type="match status" value="1"/>
</dbReference>
<dbReference type="EMBL" id="LMTR01000027">
    <property type="protein sequence ID" value="KWT70907.1"/>
    <property type="molecule type" value="Genomic_DNA"/>
</dbReference>
<keyword evidence="5" id="KW-0813">Transport</keyword>
<feature type="transmembrane region" description="Helical" evidence="5">
    <location>
        <begin position="112"/>
        <end position="131"/>
    </location>
</feature>
<feature type="transmembrane region" description="Helical" evidence="5">
    <location>
        <begin position="257"/>
        <end position="277"/>
    </location>
</feature>
<dbReference type="InterPro" id="IPR011864">
    <property type="entry name" value="Phosphate_PstC"/>
</dbReference>
<reference evidence="8 9" key="1">
    <citation type="submission" date="2015-10" db="EMBL/GenBank/DDBJ databases">
        <title>Transcriptomic analysis of a linuron degrading triple-species bacterial consortium.</title>
        <authorList>
            <person name="Albers P."/>
        </authorList>
    </citation>
    <scope>NUCLEOTIDE SEQUENCE [LARGE SCALE GENOMIC DNA]</scope>
    <source>
        <strain evidence="8 9">WDL6</strain>
    </source>
</reference>
<dbReference type="CDD" id="cd06261">
    <property type="entry name" value="TM_PBP2"/>
    <property type="match status" value="1"/>
</dbReference>
<dbReference type="PANTHER" id="PTHR42727:SF1">
    <property type="entry name" value="PHOSPHATE TRANSPORT SYSTEM PERMEASE"/>
    <property type="match status" value="1"/>
</dbReference>
<keyword evidence="6" id="KW-0592">Phosphate transport</keyword>
<organism evidence="8 9">
    <name type="scientific">Hyphomicrobium sulfonivorans</name>
    <dbReference type="NCBI Taxonomy" id="121290"/>
    <lineage>
        <taxon>Bacteria</taxon>
        <taxon>Pseudomonadati</taxon>
        <taxon>Pseudomonadota</taxon>
        <taxon>Alphaproteobacteria</taxon>
        <taxon>Hyphomicrobiales</taxon>
        <taxon>Hyphomicrobiaceae</taxon>
        <taxon>Hyphomicrobium</taxon>
    </lineage>
</organism>
<feature type="transmembrane region" description="Helical" evidence="5">
    <location>
        <begin position="410"/>
        <end position="434"/>
    </location>
</feature>
<evidence type="ECO:0000256" key="2">
    <source>
        <dbReference type="ARBA" id="ARBA00022692"/>
    </source>
</evidence>
<accession>A0A109BMY1</accession>
<name>A0A109BMY1_HYPSL</name>
<dbReference type="STRING" id="121290.APY04_0569"/>
<evidence type="ECO:0000256" key="4">
    <source>
        <dbReference type="ARBA" id="ARBA00023136"/>
    </source>
</evidence>
<dbReference type="PATRIC" id="fig|121290.4.peg.1040"/>
<feature type="transmembrane region" description="Helical" evidence="5">
    <location>
        <begin position="143"/>
        <end position="171"/>
    </location>
</feature>
<dbReference type="NCBIfam" id="TIGR02138">
    <property type="entry name" value="phosphate_pstC"/>
    <property type="match status" value="1"/>
</dbReference>
<dbReference type="Gene3D" id="1.10.3720.10">
    <property type="entry name" value="MetI-like"/>
    <property type="match status" value="1"/>
</dbReference>